<proteinExistence type="inferred from homology"/>
<dbReference type="Pfam" id="PF18052">
    <property type="entry name" value="Rx_N"/>
    <property type="match status" value="1"/>
</dbReference>
<evidence type="ECO:0000256" key="5">
    <source>
        <dbReference type="ARBA" id="ARBA00022821"/>
    </source>
</evidence>
<sequence length="332" mass="38402">MLMADAVVNYLVKKFGDLILQEADNLHGTNDQLEWLKRQQRRMQCFLKDADAKESQRDDERFKNLVTDIRDLAFEVEKVINTCPNSDLRDFIDRIIWRLKAHKRVRGIRDKMLELYQSKILFGIANIGETKGTTSYSITSEDRPSILPQLNDDDIDKFGFDEEKKIIVQQLVDTSNTNRSVISIVDMDGKRKIALVGAIYNDPKVEKRFDLVLWITISQKYTIIEILKNILSRVPGTSSIDAIEILAVTLINELKKYKYLIILVDVWEENVWDQLQNFFPDVNNGSRVIITTRFSNVSSLHFRGECVHQGRNYTQAVSPSLQSAKTELDRRT</sequence>
<feature type="domain" description="Disease resistance N-terminal" evidence="7">
    <location>
        <begin position="7"/>
        <end position="83"/>
    </location>
</feature>
<dbReference type="GO" id="GO:0043531">
    <property type="term" value="F:ADP binding"/>
    <property type="evidence" value="ECO:0007669"/>
    <property type="project" value="InterPro"/>
</dbReference>
<organism evidence="8 9">
    <name type="scientific">Dioscorea cayennensis subsp. rotundata</name>
    <name type="common">White Guinea yam</name>
    <name type="synonym">Dioscorea rotundata</name>
    <dbReference type="NCBI Taxonomy" id="55577"/>
    <lineage>
        <taxon>Eukaryota</taxon>
        <taxon>Viridiplantae</taxon>
        <taxon>Streptophyta</taxon>
        <taxon>Embryophyta</taxon>
        <taxon>Tracheophyta</taxon>
        <taxon>Spermatophyta</taxon>
        <taxon>Magnoliopsida</taxon>
        <taxon>Liliopsida</taxon>
        <taxon>Dioscoreales</taxon>
        <taxon>Dioscoreaceae</taxon>
        <taxon>Dioscorea</taxon>
    </lineage>
</organism>
<feature type="domain" description="NB-ARC" evidence="6">
    <location>
        <begin position="164"/>
        <end position="303"/>
    </location>
</feature>
<dbReference type="Proteomes" id="UP001515500">
    <property type="component" value="Unplaced"/>
</dbReference>
<evidence type="ECO:0000313" key="9">
    <source>
        <dbReference type="RefSeq" id="XP_039120653.1"/>
    </source>
</evidence>
<dbReference type="AlphaFoldDB" id="A0AB40AZZ5"/>
<dbReference type="SUPFAM" id="SSF52540">
    <property type="entry name" value="P-loop containing nucleoside triphosphate hydrolases"/>
    <property type="match status" value="1"/>
</dbReference>
<evidence type="ECO:0000256" key="4">
    <source>
        <dbReference type="ARBA" id="ARBA00022741"/>
    </source>
</evidence>
<evidence type="ECO:0000313" key="8">
    <source>
        <dbReference type="Proteomes" id="UP001515500"/>
    </source>
</evidence>
<evidence type="ECO:0000256" key="3">
    <source>
        <dbReference type="ARBA" id="ARBA00022737"/>
    </source>
</evidence>
<protein>
    <submittedName>
        <fullName evidence="9">Disease resistance protein RPP13-like</fullName>
    </submittedName>
</protein>
<dbReference type="GO" id="GO:0006952">
    <property type="term" value="P:defense response"/>
    <property type="evidence" value="ECO:0007669"/>
    <property type="project" value="UniProtKB-KW"/>
</dbReference>
<dbReference type="InterPro" id="IPR002182">
    <property type="entry name" value="NB-ARC"/>
</dbReference>
<keyword evidence="5" id="KW-0611">Plant defense</keyword>
<keyword evidence="3" id="KW-0677">Repeat</keyword>
<dbReference type="InterPro" id="IPR041118">
    <property type="entry name" value="Rx_N"/>
</dbReference>
<comment type="similarity">
    <text evidence="1">Belongs to the disease resistance NB-LRR family.</text>
</comment>
<gene>
    <name evidence="9" type="primary">LOC120257108</name>
</gene>
<evidence type="ECO:0000256" key="1">
    <source>
        <dbReference type="ARBA" id="ARBA00008894"/>
    </source>
</evidence>
<keyword evidence="2" id="KW-0433">Leucine-rich repeat</keyword>
<dbReference type="GeneID" id="120257108"/>
<dbReference type="PANTHER" id="PTHR19338:SF73">
    <property type="entry name" value="DISEASE RESISTANCE PROTEIN RGA2-LIKE"/>
    <property type="match status" value="1"/>
</dbReference>
<dbReference type="Pfam" id="PF00931">
    <property type="entry name" value="NB-ARC"/>
    <property type="match status" value="1"/>
</dbReference>
<dbReference type="PANTHER" id="PTHR19338">
    <property type="entry name" value="TRANSLOCASE OF INNER MITOCHONDRIAL MEMBRANE 13 HOMOLOG"/>
    <property type="match status" value="1"/>
</dbReference>
<dbReference type="RefSeq" id="XP_039120653.1">
    <property type="nucleotide sequence ID" value="XM_039264719.1"/>
</dbReference>
<dbReference type="InterPro" id="IPR027417">
    <property type="entry name" value="P-loop_NTPase"/>
</dbReference>
<evidence type="ECO:0000256" key="2">
    <source>
        <dbReference type="ARBA" id="ARBA00022614"/>
    </source>
</evidence>
<keyword evidence="8" id="KW-1185">Reference proteome</keyword>
<dbReference type="InterPro" id="IPR038005">
    <property type="entry name" value="RX-like_CC"/>
</dbReference>
<evidence type="ECO:0000259" key="7">
    <source>
        <dbReference type="Pfam" id="PF18052"/>
    </source>
</evidence>
<dbReference type="Gene3D" id="3.40.50.300">
    <property type="entry name" value="P-loop containing nucleotide triphosphate hydrolases"/>
    <property type="match status" value="1"/>
</dbReference>
<reference evidence="9" key="1">
    <citation type="submission" date="2025-08" db="UniProtKB">
        <authorList>
            <consortium name="RefSeq"/>
        </authorList>
    </citation>
    <scope>IDENTIFICATION</scope>
</reference>
<keyword evidence="4" id="KW-0547">Nucleotide-binding</keyword>
<name>A0AB40AZZ5_DIOCR</name>
<dbReference type="Gene3D" id="1.20.5.4130">
    <property type="match status" value="1"/>
</dbReference>
<dbReference type="CDD" id="cd14798">
    <property type="entry name" value="RX-CC_like"/>
    <property type="match status" value="1"/>
</dbReference>
<accession>A0AB40AZZ5</accession>
<evidence type="ECO:0000259" key="6">
    <source>
        <dbReference type="Pfam" id="PF00931"/>
    </source>
</evidence>